<dbReference type="SUPFAM" id="SSF53597">
    <property type="entry name" value="Dihydrofolate reductase-like"/>
    <property type="match status" value="1"/>
</dbReference>
<dbReference type="Proteomes" id="UP000216446">
    <property type="component" value="Unassembled WGS sequence"/>
</dbReference>
<dbReference type="GO" id="GO:0008703">
    <property type="term" value="F:5-amino-6-(5-phosphoribosylamino)uracil reductase activity"/>
    <property type="evidence" value="ECO:0007669"/>
    <property type="project" value="InterPro"/>
</dbReference>
<dbReference type="InterPro" id="IPR024072">
    <property type="entry name" value="DHFR-like_dom_sf"/>
</dbReference>
<evidence type="ECO:0000313" key="3">
    <source>
        <dbReference type="Proteomes" id="UP000216446"/>
    </source>
</evidence>
<dbReference type="PANTHER" id="PTHR38011:SF11">
    <property type="entry name" value="2,5-DIAMINO-6-RIBOSYLAMINO-4(3H)-PYRIMIDINONE 5'-PHOSPHATE REDUCTASE"/>
    <property type="match status" value="1"/>
</dbReference>
<dbReference type="GO" id="GO:0009231">
    <property type="term" value="P:riboflavin biosynthetic process"/>
    <property type="evidence" value="ECO:0007669"/>
    <property type="project" value="InterPro"/>
</dbReference>
<organism evidence="2 3">
    <name type="scientific">Rubricoccus marinus</name>
    <dbReference type="NCBI Taxonomy" id="716817"/>
    <lineage>
        <taxon>Bacteria</taxon>
        <taxon>Pseudomonadati</taxon>
        <taxon>Rhodothermota</taxon>
        <taxon>Rhodothermia</taxon>
        <taxon>Rhodothermales</taxon>
        <taxon>Rubricoccaceae</taxon>
        <taxon>Rubricoccus</taxon>
    </lineage>
</organism>
<name>A0A259TXW8_9BACT</name>
<comment type="caution">
    <text evidence="2">The sequence shown here is derived from an EMBL/GenBank/DDBJ whole genome shotgun (WGS) entry which is preliminary data.</text>
</comment>
<protein>
    <submittedName>
        <fullName evidence="2">Pyrimidine reductase</fullName>
    </submittedName>
</protein>
<feature type="domain" description="Bacterial bifunctional deaminase-reductase C-terminal" evidence="1">
    <location>
        <begin position="8"/>
        <end position="173"/>
    </location>
</feature>
<dbReference type="InterPro" id="IPR002734">
    <property type="entry name" value="RibDG_C"/>
</dbReference>
<proteinExistence type="predicted"/>
<accession>A0A259TXW8</accession>
<sequence>METAPRRVVVSEFVSLDGVMENPSWTAPYWNDEIATFKGEEDSTADSLLLGRVTYEMFSAVWPTSEDPGAPRINSLHKHVASTTLTQDDLDRVGWNATLLEGDVAEAVRTLKQEPGGDLLVWGSAELARTLIAHDLVDEYRLIVYPVVLGGGKRLFGTEAATLDLVETRPFKSGATGLVYRPASQGAV</sequence>
<dbReference type="Pfam" id="PF01872">
    <property type="entry name" value="RibD_C"/>
    <property type="match status" value="1"/>
</dbReference>
<dbReference type="EMBL" id="MQWB01000001">
    <property type="protein sequence ID" value="OZC02551.1"/>
    <property type="molecule type" value="Genomic_DNA"/>
</dbReference>
<evidence type="ECO:0000313" key="2">
    <source>
        <dbReference type="EMBL" id="OZC02551.1"/>
    </source>
</evidence>
<dbReference type="OrthoDB" id="195113at2"/>
<dbReference type="Gene3D" id="3.40.430.10">
    <property type="entry name" value="Dihydrofolate Reductase, subunit A"/>
    <property type="match status" value="1"/>
</dbReference>
<evidence type="ECO:0000259" key="1">
    <source>
        <dbReference type="Pfam" id="PF01872"/>
    </source>
</evidence>
<dbReference type="RefSeq" id="WP_094546930.1">
    <property type="nucleotide sequence ID" value="NZ_MQWB01000001.1"/>
</dbReference>
<keyword evidence="3" id="KW-1185">Reference proteome</keyword>
<dbReference type="InParanoid" id="A0A259TXW8"/>
<dbReference type="InterPro" id="IPR050765">
    <property type="entry name" value="Riboflavin_Biosynth_HTPR"/>
</dbReference>
<reference evidence="2 3" key="1">
    <citation type="submission" date="2016-11" db="EMBL/GenBank/DDBJ databases">
        <title>Study of marine rhodopsin-containing bacteria.</title>
        <authorList>
            <person name="Yoshizawa S."/>
            <person name="Kumagai Y."/>
            <person name="Kogure K."/>
        </authorList>
    </citation>
    <scope>NUCLEOTIDE SEQUENCE [LARGE SCALE GENOMIC DNA]</scope>
    <source>
        <strain evidence="2 3">SG-29</strain>
    </source>
</reference>
<dbReference type="PANTHER" id="PTHR38011">
    <property type="entry name" value="DIHYDROFOLATE REDUCTASE FAMILY PROTEIN (AFU_ORTHOLOGUE AFUA_8G06820)"/>
    <property type="match status" value="1"/>
</dbReference>
<dbReference type="AlphaFoldDB" id="A0A259TXW8"/>
<gene>
    <name evidence="2" type="ORF">BSZ36_05910</name>
</gene>